<gene>
    <name evidence="8" type="ORF">NCGR_LOCUS51370</name>
</gene>
<dbReference type="Pfam" id="PF03470">
    <property type="entry name" value="zf-XS"/>
    <property type="match status" value="1"/>
</dbReference>
<dbReference type="InterPro" id="IPR044287">
    <property type="entry name" value="SGS3"/>
</dbReference>
<evidence type="ECO:0000256" key="1">
    <source>
        <dbReference type="ARBA" id="ARBA00023054"/>
    </source>
</evidence>
<evidence type="ECO:0000256" key="3">
    <source>
        <dbReference type="ARBA" id="ARBA00024022"/>
    </source>
</evidence>
<dbReference type="PANTHER" id="PTHR46602:SF1">
    <property type="entry name" value="PROTEIN SUPPRESSOR OF GENE SILENCING 3"/>
    <property type="match status" value="1"/>
</dbReference>
<dbReference type="InterPro" id="IPR005380">
    <property type="entry name" value="XS_domain"/>
</dbReference>
<feature type="compositionally biased region" description="Polar residues" evidence="5">
    <location>
        <begin position="59"/>
        <end position="69"/>
    </location>
</feature>
<keyword evidence="9" id="KW-1185">Reference proteome</keyword>
<dbReference type="Gene3D" id="3.30.70.2890">
    <property type="entry name" value="XS domain"/>
    <property type="match status" value="1"/>
</dbReference>
<protein>
    <recommendedName>
        <fullName evidence="10">Suppressor of gene silencing 3</fullName>
    </recommendedName>
</protein>
<keyword evidence="1 4" id="KW-0175">Coiled coil</keyword>
<dbReference type="InterPro" id="IPR038588">
    <property type="entry name" value="XS_domain_sf"/>
</dbReference>
<name>A0A811RDS4_9POAL</name>
<feature type="region of interest" description="Disordered" evidence="5">
    <location>
        <begin position="1"/>
        <end position="159"/>
    </location>
</feature>
<proteinExistence type="inferred from homology"/>
<comment type="similarity">
    <text evidence="3">Belongs to the SGS3 family.</text>
</comment>
<evidence type="ECO:0000256" key="2">
    <source>
        <dbReference type="ARBA" id="ARBA00023158"/>
    </source>
</evidence>
<evidence type="ECO:0008006" key="10">
    <source>
        <dbReference type="Google" id="ProtNLM"/>
    </source>
</evidence>
<feature type="compositionally biased region" description="Acidic residues" evidence="5">
    <location>
        <begin position="136"/>
        <end position="153"/>
    </location>
</feature>
<dbReference type="OrthoDB" id="1936239at2759"/>
<dbReference type="InterPro" id="IPR005381">
    <property type="entry name" value="Znf-XS_domain"/>
</dbReference>
<sequence length="590" mass="67436">MSGSGDRRGGGPPGSDGGWETMGKKSKKQGQVGGRQWAPWSSTNATPNTARPAWGGNGSSHPSGTSWAQASDRGAANRCNPRPPPQTLRPVVTPPLANGWQWQSRPRPSGSEVEKDDAPPSGSDPEVENVDGSNASDDDDDLSDDISDDYDSDASEKSFETRKTNKWFKGFFEVLNTLCVEQINEQTRQWHCPACKNGPGAIDWYKGLQPLMTHARTKGSTRVRLHRELAALLEEELSRRGTSVIPAGEQFGKWKGLRESTDREIVWPPMVIVMNTFLEKDDDDKWKGMGNQELLDYFGEYAATKARHAYGPSGHRGMSVLIFESSAVGYMEAERLHRHFVNQNKDRNAWQLNKVRFVPGGKRLLFGFLASKEDMEVFNKHCHGKSRLKYEMKSYNEMVVMQMKQMSEDNQQLNYLKNKVVKTEQRSKAVEETLGVITQKLRETMEENIFVRSKAKEKHLEYEQEMKYQEEFFHSQIEDIHKATEDKEKLFEKLLQEERSKARRFDVDSGTTEDRKLRKDHVQKFIDCQVKDVAEFEAERDELIKVHEEKKMKLKKEYMEKELELEKELEAALTGLMEKHKPDTFEASSS</sequence>
<dbReference type="CDD" id="cd12266">
    <property type="entry name" value="RRM_like_XS"/>
    <property type="match status" value="1"/>
</dbReference>
<feature type="domain" description="XS" evidence="6">
    <location>
        <begin position="262"/>
        <end position="376"/>
    </location>
</feature>
<dbReference type="AlphaFoldDB" id="A0A811RDS4"/>
<dbReference type="GO" id="GO:0051607">
    <property type="term" value="P:defense response to virus"/>
    <property type="evidence" value="ECO:0007669"/>
    <property type="project" value="InterPro"/>
</dbReference>
<dbReference type="PANTHER" id="PTHR46602">
    <property type="entry name" value="PROTEIN SUPPRESSOR OF GENE SILENCING 3"/>
    <property type="match status" value="1"/>
</dbReference>
<evidence type="ECO:0000313" key="8">
    <source>
        <dbReference type="EMBL" id="CAD6268065.1"/>
    </source>
</evidence>
<evidence type="ECO:0000313" key="9">
    <source>
        <dbReference type="Proteomes" id="UP000604825"/>
    </source>
</evidence>
<dbReference type="EMBL" id="CAJGYO010000014">
    <property type="protein sequence ID" value="CAD6268065.1"/>
    <property type="molecule type" value="Genomic_DNA"/>
</dbReference>
<feature type="coiled-coil region" evidence="4">
    <location>
        <begin position="533"/>
        <end position="579"/>
    </location>
</feature>
<evidence type="ECO:0000256" key="5">
    <source>
        <dbReference type="SAM" id="MobiDB-lite"/>
    </source>
</evidence>
<keyword evidence="2" id="KW-0943">RNA-mediated gene silencing</keyword>
<organism evidence="8 9">
    <name type="scientific">Miscanthus lutarioriparius</name>
    <dbReference type="NCBI Taxonomy" id="422564"/>
    <lineage>
        <taxon>Eukaryota</taxon>
        <taxon>Viridiplantae</taxon>
        <taxon>Streptophyta</taxon>
        <taxon>Embryophyta</taxon>
        <taxon>Tracheophyta</taxon>
        <taxon>Spermatophyta</taxon>
        <taxon>Magnoliopsida</taxon>
        <taxon>Liliopsida</taxon>
        <taxon>Poales</taxon>
        <taxon>Poaceae</taxon>
        <taxon>PACMAD clade</taxon>
        <taxon>Panicoideae</taxon>
        <taxon>Andropogonodae</taxon>
        <taxon>Andropogoneae</taxon>
        <taxon>Saccharinae</taxon>
        <taxon>Miscanthus</taxon>
    </lineage>
</organism>
<evidence type="ECO:0000259" key="6">
    <source>
        <dbReference type="Pfam" id="PF03468"/>
    </source>
</evidence>
<evidence type="ECO:0000256" key="4">
    <source>
        <dbReference type="SAM" id="Coils"/>
    </source>
</evidence>
<feature type="domain" description="Zinc finger-XS" evidence="7">
    <location>
        <begin position="192"/>
        <end position="230"/>
    </location>
</feature>
<dbReference type="GO" id="GO:0031047">
    <property type="term" value="P:regulatory ncRNA-mediated gene silencing"/>
    <property type="evidence" value="ECO:0007669"/>
    <property type="project" value="UniProtKB-KW"/>
</dbReference>
<dbReference type="Proteomes" id="UP000604825">
    <property type="component" value="Unassembled WGS sequence"/>
</dbReference>
<dbReference type="Pfam" id="PF03468">
    <property type="entry name" value="XS"/>
    <property type="match status" value="1"/>
</dbReference>
<feature type="compositionally biased region" description="Polar residues" evidence="5">
    <location>
        <begin position="39"/>
        <end position="49"/>
    </location>
</feature>
<reference evidence="8" key="1">
    <citation type="submission" date="2020-10" db="EMBL/GenBank/DDBJ databases">
        <authorList>
            <person name="Han B."/>
            <person name="Lu T."/>
            <person name="Zhao Q."/>
            <person name="Huang X."/>
            <person name="Zhao Y."/>
        </authorList>
    </citation>
    <scope>NUCLEOTIDE SEQUENCE</scope>
</reference>
<evidence type="ECO:0000259" key="7">
    <source>
        <dbReference type="Pfam" id="PF03470"/>
    </source>
</evidence>
<accession>A0A811RDS4</accession>
<comment type="caution">
    <text evidence="8">The sequence shown here is derived from an EMBL/GenBank/DDBJ whole genome shotgun (WGS) entry which is preliminary data.</text>
</comment>